<dbReference type="Gene3D" id="3.90.1150.10">
    <property type="entry name" value="Aspartate Aminotransferase, domain 1"/>
    <property type="match status" value="1"/>
</dbReference>
<dbReference type="CDD" id="cd00616">
    <property type="entry name" value="AHBA_syn"/>
    <property type="match status" value="1"/>
</dbReference>
<dbReference type="InterPro" id="IPR015422">
    <property type="entry name" value="PyrdxlP-dep_Trfase_small"/>
</dbReference>
<name>A0A8U0A5Y9_9EURY</name>
<dbReference type="GeneID" id="71926891"/>
<reference evidence="2" key="1">
    <citation type="submission" date="2022-04" db="EMBL/GenBank/DDBJ databases">
        <title>Halocatena sp. nov., isolated from a salt lake.</title>
        <authorList>
            <person name="Cui H.-L."/>
        </authorList>
    </citation>
    <scope>NUCLEOTIDE SEQUENCE</scope>
    <source>
        <strain evidence="2">AD-1</strain>
    </source>
</reference>
<dbReference type="AlphaFoldDB" id="A0A8U0A5Y9"/>
<evidence type="ECO:0000256" key="1">
    <source>
        <dbReference type="RuleBase" id="RU004508"/>
    </source>
</evidence>
<dbReference type="RefSeq" id="WP_247994004.1">
    <property type="nucleotide sequence ID" value="NZ_CP096019.1"/>
</dbReference>
<organism evidence="2 3">
    <name type="scientific">Halocatena salina</name>
    <dbReference type="NCBI Taxonomy" id="2934340"/>
    <lineage>
        <taxon>Archaea</taxon>
        <taxon>Methanobacteriati</taxon>
        <taxon>Methanobacteriota</taxon>
        <taxon>Stenosarchaea group</taxon>
        <taxon>Halobacteria</taxon>
        <taxon>Halobacteriales</taxon>
        <taxon>Natronomonadaceae</taxon>
        <taxon>Halocatena</taxon>
    </lineage>
</organism>
<dbReference type="Pfam" id="PF01041">
    <property type="entry name" value="DegT_DnrJ_EryC1"/>
    <property type="match status" value="1"/>
</dbReference>
<keyword evidence="2" id="KW-0032">Aminotransferase</keyword>
<dbReference type="Proteomes" id="UP000831768">
    <property type="component" value="Chromosome"/>
</dbReference>
<dbReference type="PANTHER" id="PTHR30244">
    <property type="entry name" value="TRANSAMINASE"/>
    <property type="match status" value="1"/>
</dbReference>
<dbReference type="InterPro" id="IPR015424">
    <property type="entry name" value="PyrdxlP-dep_Trfase"/>
</dbReference>
<dbReference type="GO" id="GO:0008483">
    <property type="term" value="F:transaminase activity"/>
    <property type="evidence" value="ECO:0007669"/>
    <property type="project" value="UniProtKB-KW"/>
</dbReference>
<keyword evidence="3" id="KW-1185">Reference proteome</keyword>
<dbReference type="GO" id="GO:0030170">
    <property type="term" value="F:pyridoxal phosphate binding"/>
    <property type="evidence" value="ECO:0007669"/>
    <property type="project" value="TreeGrafter"/>
</dbReference>
<proteinExistence type="inferred from homology"/>
<evidence type="ECO:0000313" key="3">
    <source>
        <dbReference type="Proteomes" id="UP000831768"/>
    </source>
</evidence>
<dbReference type="KEGG" id="haad:MW046_02550"/>
<dbReference type="Gene3D" id="3.40.640.10">
    <property type="entry name" value="Type I PLP-dependent aspartate aminotransferase-like (Major domain)"/>
    <property type="match status" value="1"/>
</dbReference>
<keyword evidence="2" id="KW-0808">Transferase</keyword>
<comment type="similarity">
    <text evidence="1">Belongs to the DegT/DnrJ/EryC1 family.</text>
</comment>
<gene>
    <name evidence="2" type="ORF">MW046_02550</name>
</gene>
<sequence>MSEIPIADPQLGEAERAAVLDVLEAGDLAAGEAVAAFEEAFAEFCNAEHAVATTNGTTALHTALVAAGIGEGDTVITTPFSFVATANVIRLAGAEPVFADIDPSTYALDPDAVEARIEERDGDVDAIMPVHLFALAADMDRFRELGERYDTTLIEDAAQAHGGRYHGERIGSLGDVACFSFYPTKNMTSGEGGMITTDDESIAAAARQFINHGRTDGGYGYEHASLGHNFRMTNIAGAIGQNQLPRLPEYVEQRRENAARLTDYLETTPAVTPTEPDGRYHAYNQYTIRCGNRDEVQEALTEAGIGTSIYYPTPIHQLPVYDGHDASMPVAERCAEEVLSVPVHPSLSDADVDRIGETIRDSEVEHVR</sequence>
<dbReference type="InterPro" id="IPR000653">
    <property type="entry name" value="DegT/StrS_aminotransferase"/>
</dbReference>
<dbReference type="GO" id="GO:0000271">
    <property type="term" value="P:polysaccharide biosynthetic process"/>
    <property type="evidence" value="ECO:0007669"/>
    <property type="project" value="TreeGrafter"/>
</dbReference>
<dbReference type="PIRSF" id="PIRSF000390">
    <property type="entry name" value="PLP_StrS"/>
    <property type="match status" value="1"/>
</dbReference>
<dbReference type="SUPFAM" id="SSF53383">
    <property type="entry name" value="PLP-dependent transferases"/>
    <property type="match status" value="1"/>
</dbReference>
<evidence type="ECO:0000313" key="2">
    <source>
        <dbReference type="EMBL" id="UPM43337.1"/>
    </source>
</evidence>
<dbReference type="EMBL" id="CP096019">
    <property type="protein sequence ID" value="UPM43337.1"/>
    <property type="molecule type" value="Genomic_DNA"/>
</dbReference>
<dbReference type="PANTHER" id="PTHR30244:SF34">
    <property type="entry name" value="DTDP-4-AMINO-4,6-DIDEOXYGALACTOSE TRANSAMINASE"/>
    <property type="match status" value="1"/>
</dbReference>
<keyword evidence="1" id="KW-0663">Pyridoxal phosphate</keyword>
<accession>A0A8U0A5Y9</accession>
<dbReference type="InterPro" id="IPR015421">
    <property type="entry name" value="PyrdxlP-dep_Trfase_major"/>
</dbReference>
<protein>
    <submittedName>
        <fullName evidence="2">DegT/DnrJ/EryC1/StrS family aminotransferase</fullName>
    </submittedName>
</protein>